<sequence>MKFNSKILVSTIFILVLAVSLSLLAAEDAPKTTDTAGTGPSTNTSQGGEQNAEKPPIDKPESSPASGPGGSGGDPNKEGKIFPAEIPKDSGSSVFSSFVFKEIGLILGSYIMRQMHI</sequence>
<feature type="compositionally biased region" description="Polar residues" evidence="1">
    <location>
        <begin position="32"/>
        <end position="49"/>
    </location>
</feature>
<feature type="chain" id="PRO_5005891105" evidence="2">
    <location>
        <begin position="27"/>
        <end position="117"/>
    </location>
</feature>
<name>A0A0N4Z106_PARTI</name>
<keyword evidence="2" id="KW-0732">Signal</keyword>
<feature type="region of interest" description="Disordered" evidence="1">
    <location>
        <begin position="29"/>
        <end position="92"/>
    </location>
</feature>
<keyword evidence="3" id="KW-1185">Reference proteome</keyword>
<evidence type="ECO:0000256" key="2">
    <source>
        <dbReference type="SAM" id="SignalP"/>
    </source>
</evidence>
<evidence type="ECO:0000313" key="4">
    <source>
        <dbReference type="WBParaSite" id="PTRK_0000038400.1"/>
    </source>
</evidence>
<dbReference type="AlphaFoldDB" id="A0A0N4Z106"/>
<organism evidence="3 4">
    <name type="scientific">Parastrongyloides trichosuri</name>
    <name type="common">Possum-specific nematode worm</name>
    <dbReference type="NCBI Taxonomy" id="131310"/>
    <lineage>
        <taxon>Eukaryota</taxon>
        <taxon>Metazoa</taxon>
        <taxon>Ecdysozoa</taxon>
        <taxon>Nematoda</taxon>
        <taxon>Chromadorea</taxon>
        <taxon>Rhabditida</taxon>
        <taxon>Tylenchina</taxon>
        <taxon>Panagrolaimomorpha</taxon>
        <taxon>Strongyloidoidea</taxon>
        <taxon>Strongyloididae</taxon>
        <taxon>Parastrongyloides</taxon>
    </lineage>
</organism>
<feature type="compositionally biased region" description="Basic and acidic residues" evidence="1">
    <location>
        <begin position="51"/>
        <end position="61"/>
    </location>
</feature>
<protein>
    <submittedName>
        <fullName evidence="4">Secreted protein</fullName>
    </submittedName>
</protein>
<proteinExistence type="predicted"/>
<reference evidence="4" key="1">
    <citation type="submission" date="2017-02" db="UniProtKB">
        <authorList>
            <consortium name="WormBaseParasite"/>
        </authorList>
    </citation>
    <scope>IDENTIFICATION</scope>
</reference>
<dbReference type="Proteomes" id="UP000038045">
    <property type="component" value="Unplaced"/>
</dbReference>
<accession>A0A0N4Z106</accession>
<evidence type="ECO:0000313" key="3">
    <source>
        <dbReference type="Proteomes" id="UP000038045"/>
    </source>
</evidence>
<dbReference type="WBParaSite" id="PTRK_0000038400.1">
    <property type="protein sequence ID" value="PTRK_0000038400.1"/>
    <property type="gene ID" value="PTRK_0000038400"/>
</dbReference>
<evidence type="ECO:0000256" key="1">
    <source>
        <dbReference type="SAM" id="MobiDB-lite"/>
    </source>
</evidence>
<feature type="signal peptide" evidence="2">
    <location>
        <begin position="1"/>
        <end position="26"/>
    </location>
</feature>